<organism evidence="3 4">
    <name type="scientific">Roseimaritima ulvae</name>
    <dbReference type="NCBI Taxonomy" id="980254"/>
    <lineage>
        <taxon>Bacteria</taxon>
        <taxon>Pseudomonadati</taxon>
        <taxon>Planctomycetota</taxon>
        <taxon>Planctomycetia</taxon>
        <taxon>Pirellulales</taxon>
        <taxon>Pirellulaceae</taxon>
        <taxon>Roseimaritima</taxon>
    </lineage>
</organism>
<keyword evidence="4" id="KW-1185">Reference proteome</keyword>
<evidence type="ECO:0000259" key="2">
    <source>
        <dbReference type="Pfam" id="PF06439"/>
    </source>
</evidence>
<dbReference type="EMBL" id="CP042914">
    <property type="protein sequence ID" value="QEG40034.1"/>
    <property type="molecule type" value="Genomic_DNA"/>
</dbReference>
<feature type="chain" id="PRO_5023148730" description="3-keto-alpha-glucoside-1,2-lyase/3-keto-2-hydroxy-glucal hydratase domain-containing protein" evidence="1">
    <location>
        <begin position="26"/>
        <end position="217"/>
    </location>
</feature>
<name>A0A5B9QMA1_9BACT</name>
<gene>
    <name evidence="3" type="ORF">UC8_20380</name>
</gene>
<dbReference type="Gene3D" id="2.60.120.560">
    <property type="entry name" value="Exo-inulinase, domain 1"/>
    <property type="match status" value="1"/>
</dbReference>
<feature type="domain" description="3-keto-alpha-glucoside-1,2-lyase/3-keto-2-hydroxy-glucal hydratase" evidence="2">
    <location>
        <begin position="30"/>
        <end position="215"/>
    </location>
</feature>
<dbReference type="KEGG" id="rul:UC8_20380"/>
<reference evidence="3 4" key="1">
    <citation type="submission" date="2019-08" db="EMBL/GenBank/DDBJ databases">
        <title>Deep-cultivation of Planctomycetes and their phenomic and genomic characterization uncovers novel biology.</title>
        <authorList>
            <person name="Wiegand S."/>
            <person name="Jogler M."/>
            <person name="Boedeker C."/>
            <person name="Pinto D."/>
            <person name="Vollmers J."/>
            <person name="Rivas-Marin E."/>
            <person name="Kohn T."/>
            <person name="Peeters S.H."/>
            <person name="Heuer A."/>
            <person name="Rast P."/>
            <person name="Oberbeckmann S."/>
            <person name="Bunk B."/>
            <person name="Jeske O."/>
            <person name="Meyerdierks A."/>
            <person name="Storesund J.E."/>
            <person name="Kallscheuer N."/>
            <person name="Luecker S."/>
            <person name="Lage O.M."/>
            <person name="Pohl T."/>
            <person name="Merkel B.J."/>
            <person name="Hornburger P."/>
            <person name="Mueller R.-W."/>
            <person name="Bruemmer F."/>
            <person name="Labrenz M."/>
            <person name="Spormann A.M."/>
            <person name="Op den Camp H."/>
            <person name="Overmann J."/>
            <person name="Amann R."/>
            <person name="Jetten M.S.M."/>
            <person name="Mascher T."/>
            <person name="Medema M.H."/>
            <person name="Devos D.P."/>
            <person name="Kaster A.-K."/>
            <person name="Ovreas L."/>
            <person name="Rohde M."/>
            <person name="Galperin M.Y."/>
            <person name="Jogler C."/>
        </authorList>
    </citation>
    <scope>NUCLEOTIDE SEQUENCE [LARGE SCALE GENOMIC DNA]</scope>
    <source>
        <strain evidence="3 4">UC8</strain>
    </source>
</reference>
<dbReference type="OrthoDB" id="9780017at2"/>
<dbReference type="RefSeq" id="WP_068140036.1">
    <property type="nucleotide sequence ID" value="NZ_CP042914.1"/>
</dbReference>
<dbReference type="InterPro" id="IPR010496">
    <property type="entry name" value="AL/BT2_dom"/>
</dbReference>
<protein>
    <recommendedName>
        <fullName evidence="2">3-keto-alpha-glucoside-1,2-lyase/3-keto-2-hydroxy-glucal hydratase domain-containing protein</fullName>
    </recommendedName>
</protein>
<evidence type="ECO:0000256" key="1">
    <source>
        <dbReference type="SAM" id="SignalP"/>
    </source>
</evidence>
<dbReference type="Proteomes" id="UP000325286">
    <property type="component" value="Chromosome"/>
</dbReference>
<dbReference type="InterPro" id="IPR013320">
    <property type="entry name" value="ConA-like_dom_sf"/>
</dbReference>
<sequence length="217" mass="24114" precursor="true">MKFSNVAACLFLFPVTLFCSVVAQAEDAEFVNLFNGSNLDGWTQRNGTATYRVEGDSIVGRTAEGSPNSFLCTDKLYGDFELTFDVKVDSRLNSGVQIRSQTKDGKPNGRVNGPQVEISLDGMAGYVYGEAAGGWMTPASDREAHKHFKDGEWNSYRVIAKGNKIQTWINGTQISDLTHDERYQSHPKGFIGLQVHGIGRGQGPYEVRWRNLKLREL</sequence>
<dbReference type="Pfam" id="PF06439">
    <property type="entry name" value="3keto-disac_hyd"/>
    <property type="match status" value="1"/>
</dbReference>
<evidence type="ECO:0000313" key="4">
    <source>
        <dbReference type="Proteomes" id="UP000325286"/>
    </source>
</evidence>
<dbReference type="SUPFAM" id="SSF49899">
    <property type="entry name" value="Concanavalin A-like lectins/glucanases"/>
    <property type="match status" value="1"/>
</dbReference>
<dbReference type="AlphaFoldDB" id="A0A5B9QMA1"/>
<accession>A0A5B9QMA1</accession>
<proteinExistence type="predicted"/>
<evidence type="ECO:0000313" key="3">
    <source>
        <dbReference type="EMBL" id="QEG40034.1"/>
    </source>
</evidence>
<feature type="signal peptide" evidence="1">
    <location>
        <begin position="1"/>
        <end position="25"/>
    </location>
</feature>
<dbReference type="GO" id="GO:0016787">
    <property type="term" value="F:hydrolase activity"/>
    <property type="evidence" value="ECO:0007669"/>
    <property type="project" value="InterPro"/>
</dbReference>
<keyword evidence="1" id="KW-0732">Signal</keyword>